<evidence type="ECO:0000256" key="4">
    <source>
        <dbReference type="ARBA" id="ARBA00022475"/>
    </source>
</evidence>
<dbReference type="Proteomes" id="UP000183997">
    <property type="component" value="Unassembled WGS sequence"/>
</dbReference>
<keyword evidence="5 9" id="KW-0812">Transmembrane</keyword>
<comment type="subcellular location">
    <subcellularLocation>
        <location evidence="1 9">Cell membrane</location>
        <topology evidence="1 9">Multi-pass membrane protein</topology>
    </subcellularLocation>
</comment>
<feature type="transmembrane region" description="Helical" evidence="9">
    <location>
        <begin position="39"/>
        <end position="66"/>
    </location>
</feature>
<dbReference type="GO" id="GO:0015190">
    <property type="term" value="F:L-leucine transmembrane transporter activity"/>
    <property type="evidence" value="ECO:0007669"/>
    <property type="project" value="TreeGrafter"/>
</dbReference>
<dbReference type="AlphaFoldDB" id="A0A1M6XFP3"/>
<keyword evidence="8 9" id="KW-0472">Membrane</keyword>
<feature type="transmembrane region" description="Helical" evidence="9">
    <location>
        <begin position="336"/>
        <end position="356"/>
    </location>
</feature>
<gene>
    <name evidence="10" type="ORF">SAMN02745123_04019</name>
</gene>
<organism evidence="10 11">
    <name type="scientific">Desulforamulus aeronauticus DSM 10349</name>
    <dbReference type="NCBI Taxonomy" id="1121421"/>
    <lineage>
        <taxon>Bacteria</taxon>
        <taxon>Bacillati</taxon>
        <taxon>Bacillota</taxon>
        <taxon>Clostridia</taxon>
        <taxon>Eubacteriales</taxon>
        <taxon>Peptococcaceae</taxon>
        <taxon>Desulforamulus</taxon>
    </lineage>
</organism>
<feature type="transmembrane region" description="Helical" evidence="9">
    <location>
        <begin position="149"/>
        <end position="169"/>
    </location>
</feature>
<dbReference type="Gene3D" id="1.20.1740.10">
    <property type="entry name" value="Amino acid/polyamine transporter I"/>
    <property type="match status" value="1"/>
</dbReference>
<accession>A0A1M6XFP3</accession>
<feature type="transmembrane region" description="Helical" evidence="9">
    <location>
        <begin position="221"/>
        <end position="247"/>
    </location>
</feature>
<proteinExistence type="inferred from homology"/>
<evidence type="ECO:0000256" key="7">
    <source>
        <dbReference type="ARBA" id="ARBA00022989"/>
    </source>
</evidence>
<evidence type="ECO:0000256" key="8">
    <source>
        <dbReference type="ARBA" id="ARBA00023136"/>
    </source>
</evidence>
<dbReference type="OrthoDB" id="9783920at2"/>
<feature type="transmembrane region" description="Helical" evidence="9">
    <location>
        <begin position="411"/>
        <end position="428"/>
    </location>
</feature>
<reference evidence="11" key="1">
    <citation type="submission" date="2016-11" db="EMBL/GenBank/DDBJ databases">
        <authorList>
            <person name="Varghese N."/>
            <person name="Submissions S."/>
        </authorList>
    </citation>
    <scope>NUCLEOTIDE SEQUENCE [LARGE SCALE GENOMIC DNA]</scope>
    <source>
        <strain evidence="11">DSM 10349</strain>
    </source>
</reference>
<evidence type="ECO:0000256" key="5">
    <source>
        <dbReference type="ARBA" id="ARBA00022692"/>
    </source>
</evidence>
<dbReference type="GO" id="GO:0005886">
    <property type="term" value="C:plasma membrane"/>
    <property type="evidence" value="ECO:0007669"/>
    <property type="project" value="UniProtKB-SubCell"/>
</dbReference>
<evidence type="ECO:0000256" key="3">
    <source>
        <dbReference type="ARBA" id="ARBA00022448"/>
    </source>
</evidence>
<feature type="transmembrane region" description="Helical" evidence="9">
    <location>
        <begin position="117"/>
        <end position="137"/>
    </location>
</feature>
<feature type="transmembrane region" description="Helical" evidence="9">
    <location>
        <begin position="7"/>
        <end position="27"/>
    </location>
</feature>
<feature type="transmembrane region" description="Helical" evidence="9">
    <location>
        <begin position="368"/>
        <end position="391"/>
    </location>
</feature>
<dbReference type="PANTHER" id="PTHR30588:SF0">
    <property type="entry name" value="BRANCHED-CHAIN AMINO ACID PERMEASE BRNQ"/>
    <property type="match status" value="1"/>
</dbReference>
<sequence>MQLTRKEVFYTGLALLAMFFGAGNLIFPPVLGQQAGEHLWIAMFGFIVTGVGLPLMGVTAVAKAGGDLEYLANRVHPLFSKVITTIVVLCIGPLLAIPRTAATTYEVAVVPFLGKASGLSLAVTSVVFFTVVLLFVLRGSKLIDDVGKILTPLLILFLTIVIIKGVFYPQGSIGAAQFELPFSKGFLEGYNTMDALASVIFGMVIVNALQDKGVKDKQVIAKVTITAGIIAAVGLSVIYLGLAYIGATTGNSFTGDNPGQMLSFLTTALLGSLGKVVIAIAMTLACLTTAIGLVACCGSFFSRLSNNRISYNTICCMTVILSTLLANMGLAKILEVSVPLLVTVYPIIIVLVILALCHNLFRGNRMVYVTSIIGASLVVLAGLVEMIAAKFGVNLHIQNVLAIMPWQEHGLGWVTPTLFMAVFGLFLAPKTKQQN</sequence>
<comment type="function">
    <text evidence="9">Component of the transport system for branched-chain amino acids.</text>
</comment>
<dbReference type="GO" id="GO:0005304">
    <property type="term" value="F:L-valine transmembrane transporter activity"/>
    <property type="evidence" value="ECO:0007669"/>
    <property type="project" value="TreeGrafter"/>
</dbReference>
<feature type="transmembrane region" description="Helical" evidence="9">
    <location>
        <begin position="267"/>
        <end position="297"/>
    </location>
</feature>
<keyword evidence="11" id="KW-1185">Reference proteome</keyword>
<dbReference type="EMBL" id="FRAR01000046">
    <property type="protein sequence ID" value="SHL04850.1"/>
    <property type="molecule type" value="Genomic_DNA"/>
</dbReference>
<dbReference type="RefSeq" id="WP_072917872.1">
    <property type="nucleotide sequence ID" value="NZ_FRAR01000046.1"/>
</dbReference>
<evidence type="ECO:0000313" key="11">
    <source>
        <dbReference type="Proteomes" id="UP000183997"/>
    </source>
</evidence>
<keyword evidence="7 9" id="KW-1133">Transmembrane helix</keyword>
<keyword evidence="3 9" id="KW-0813">Transport</keyword>
<feature type="transmembrane region" description="Helical" evidence="9">
    <location>
        <begin position="189"/>
        <end position="209"/>
    </location>
</feature>
<protein>
    <recommendedName>
        <fullName evidence="9">Branched-chain amino acid transport system carrier protein</fullName>
    </recommendedName>
</protein>
<evidence type="ECO:0000256" key="2">
    <source>
        <dbReference type="ARBA" id="ARBA00008540"/>
    </source>
</evidence>
<name>A0A1M6XFP3_9FIRM</name>
<evidence type="ECO:0000256" key="1">
    <source>
        <dbReference type="ARBA" id="ARBA00004651"/>
    </source>
</evidence>
<dbReference type="GO" id="GO:0015818">
    <property type="term" value="P:isoleucine transport"/>
    <property type="evidence" value="ECO:0007669"/>
    <property type="project" value="TreeGrafter"/>
</dbReference>
<evidence type="ECO:0000313" key="10">
    <source>
        <dbReference type="EMBL" id="SHL04850.1"/>
    </source>
</evidence>
<dbReference type="NCBIfam" id="TIGR00796">
    <property type="entry name" value="livcs"/>
    <property type="match status" value="1"/>
</dbReference>
<feature type="transmembrane region" description="Helical" evidence="9">
    <location>
        <begin position="309"/>
        <end position="330"/>
    </location>
</feature>
<dbReference type="Pfam" id="PF05525">
    <property type="entry name" value="Branch_AA_trans"/>
    <property type="match status" value="1"/>
</dbReference>
<feature type="transmembrane region" description="Helical" evidence="9">
    <location>
        <begin position="78"/>
        <end position="97"/>
    </location>
</feature>
<comment type="similarity">
    <text evidence="2 9">Belongs to the branched chain amino acid transporter family.</text>
</comment>
<dbReference type="InterPro" id="IPR004685">
    <property type="entry name" value="Brnchd-chn_aa_trnsp_Livcs"/>
</dbReference>
<dbReference type="GO" id="GO:0015820">
    <property type="term" value="P:L-leucine transport"/>
    <property type="evidence" value="ECO:0007669"/>
    <property type="project" value="TreeGrafter"/>
</dbReference>
<evidence type="ECO:0000256" key="9">
    <source>
        <dbReference type="RuleBase" id="RU362122"/>
    </source>
</evidence>
<dbReference type="GO" id="GO:0015188">
    <property type="term" value="F:L-isoleucine transmembrane transporter activity"/>
    <property type="evidence" value="ECO:0007669"/>
    <property type="project" value="TreeGrafter"/>
</dbReference>
<keyword evidence="4" id="KW-1003">Cell membrane</keyword>
<evidence type="ECO:0000256" key="6">
    <source>
        <dbReference type="ARBA" id="ARBA00022970"/>
    </source>
</evidence>
<dbReference type="PANTHER" id="PTHR30588">
    <property type="entry name" value="BRANCHED-CHAIN AMINO ACID TRANSPORT SYSTEM 2 CARRIER PROTEIN"/>
    <property type="match status" value="1"/>
</dbReference>
<keyword evidence="6 9" id="KW-0029">Amino-acid transport</keyword>